<name>E5A137_LEPMJ</name>
<dbReference type="AlphaFoldDB" id="E5A137"/>
<accession>E5A137</accession>
<dbReference type="HOGENOM" id="CLU_733778_0_0_1"/>
<sequence length="377" mass="41827">MFHPSSSGTERGPLVFKVFPAAREDDVAICHGCVPLCGVTVLPNCEVTSNGFHATLAVMFTPSGPAIVMRKARDPARRNKHNSSFRVWRRAGLRWRERGKCFLLAADPSLLCPDPCFGYMNKGVEAMGKIVKRLTSEPDYVLYPGPSCSGYHPYYCAVPLTFFPPVLTTYHSLILSFVFSIHSFEKSAGFAIHIWLTRLRQLTLTFDIATTSAILPLRFYPTLTMRSFILIALVAIITFVSAMPITPAAPQWQAKAEQFRLQGLKEIEIAEKLMAPTAASSSGPQPFFSRLNQIVHVYIHAASTDDKPDLSGDIAPGSAEIPQILPTAPASNELSLFERLCAVFHRSESSFGYEGKESEMRRPIGSVYWNQFGGFRR</sequence>
<dbReference type="Proteomes" id="UP000002668">
    <property type="component" value="Genome"/>
</dbReference>
<evidence type="ECO:0000313" key="2">
    <source>
        <dbReference type="EMBL" id="CBX97333.1"/>
    </source>
</evidence>
<feature type="transmembrane region" description="Helical" evidence="1">
    <location>
        <begin position="227"/>
        <end position="245"/>
    </location>
</feature>
<keyword evidence="3" id="KW-1185">Reference proteome</keyword>
<keyword evidence="1" id="KW-1133">Transmembrane helix</keyword>
<dbReference type="OrthoDB" id="3780616at2759"/>
<reference evidence="3" key="1">
    <citation type="journal article" date="2011" name="Nat. Commun.">
        <title>Effector diversification within compartments of the Leptosphaeria maculans genome affected by Repeat-Induced Point mutations.</title>
        <authorList>
            <person name="Rouxel T."/>
            <person name="Grandaubert J."/>
            <person name="Hane J.K."/>
            <person name="Hoede C."/>
            <person name="van de Wouw A.P."/>
            <person name="Couloux A."/>
            <person name="Dominguez V."/>
            <person name="Anthouard V."/>
            <person name="Bally P."/>
            <person name="Bourras S."/>
            <person name="Cozijnsen A.J."/>
            <person name="Ciuffetti L.M."/>
            <person name="Degrave A."/>
            <person name="Dilmaghani A."/>
            <person name="Duret L."/>
            <person name="Fudal I."/>
            <person name="Goodwin S.B."/>
            <person name="Gout L."/>
            <person name="Glaser N."/>
            <person name="Linglin J."/>
            <person name="Kema G.H.J."/>
            <person name="Lapalu N."/>
            <person name="Lawrence C.B."/>
            <person name="May K."/>
            <person name="Meyer M."/>
            <person name="Ollivier B."/>
            <person name="Poulain J."/>
            <person name="Schoch C.L."/>
            <person name="Simon A."/>
            <person name="Spatafora J.W."/>
            <person name="Stachowiak A."/>
            <person name="Turgeon B.G."/>
            <person name="Tyler B.M."/>
            <person name="Vincent D."/>
            <person name="Weissenbach J."/>
            <person name="Amselem J."/>
            <person name="Quesneville H."/>
            <person name="Oliver R.P."/>
            <person name="Wincker P."/>
            <person name="Balesdent M.-H."/>
            <person name="Howlett B.J."/>
        </authorList>
    </citation>
    <scope>NUCLEOTIDE SEQUENCE [LARGE SCALE GENOMIC DNA]</scope>
    <source>
        <strain evidence="3">JN3 / isolate v23.1.3 / race Av1-4-5-6-7-8</strain>
    </source>
</reference>
<dbReference type="eggNOG" id="ENOG502TEJR">
    <property type="taxonomic scope" value="Eukaryota"/>
</dbReference>
<keyword evidence="1" id="KW-0812">Transmembrane</keyword>
<organism evidence="3">
    <name type="scientific">Leptosphaeria maculans (strain JN3 / isolate v23.1.3 / race Av1-4-5-6-7-8)</name>
    <name type="common">Blackleg fungus</name>
    <name type="synonym">Phoma lingam</name>
    <dbReference type="NCBI Taxonomy" id="985895"/>
    <lineage>
        <taxon>Eukaryota</taxon>
        <taxon>Fungi</taxon>
        <taxon>Dikarya</taxon>
        <taxon>Ascomycota</taxon>
        <taxon>Pezizomycotina</taxon>
        <taxon>Dothideomycetes</taxon>
        <taxon>Pleosporomycetidae</taxon>
        <taxon>Pleosporales</taxon>
        <taxon>Pleosporineae</taxon>
        <taxon>Leptosphaeriaceae</taxon>
        <taxon>Plenodomus</taxon>
        <taxon>Plenodomus lingam/Leptosphaeria maculans species complex</taxon>
    </lineage>
</organism>
<dbReference type="VEuPathDB" id="FungiDB:LEMA_P104640.1"/>
<protein>
    <submittedName>
        <fullName evidence="2">Predicted protein</fullName>
    </submittedName>
</protein>
<proteinExistence type="predicted"/>
<keyword evidence="1" id="KW-0472">Membrane</keyword>
<gene>
    <name evidence="2" type="ORF">LEMA_P104640.1</name>
</gene>
<dbReference type="EMBL" id="FP929131">
    <property type="protein sequence ID" value="CBX97333.1"/>
    <property type="molecule type" value="Genomic_DNA"/>
</dbReference>
<dbReference type="InParanoid" id="E5A137"/>
<evidence type="ECO:0000313" key="3">
    <source>
        <dbReference type="Proteomes" id="UP000002668"/>
    </source>
</evidence>
<evidence type="ECO:0000256" key="1">
    <source>
        <dbReference type="SAM" id="Phobius"/>
    </source>
</evidence>